<feature type="compositionally biased region" description="Polar residues" evidence="1">
    <location>
        <begin position="237"/>
        <end position="247"/>
    </location>
</feature>
<sequence>MPKQKGKVIFQRESQWLPKPISPPPQSSSPPQSSPPTVSLSPVDQIVIETAEASVVAMDTEAAEQAVLETANASIVGMETESGVDPSVSPADVVGSSVPLEADNTNVIIIRKDEITHLLALPAQNRIIPTSQVSVPIKEDSSWTQVSSKPAAKNHVVKKQLVTTKRNYFSCLANLEDAPASSSSLMEDYPSSNLVVSPNFTISNTQASPQTQTHQPFQPSITITQPQNSFEPPAPLTSFSNTTSKSSHMPDLSLPILSIPNAFKSTQSSGSSLSKGESHS</sequence>
<evidence type="ECO:0000313" key="2">
    <source>
        <dbReference type="EMBL" id="EFH64439.1"/>
    </source>
</evidence>
<evidence type="ECO:0000256" key="1">
    <source>
        <dbReference type="SAM" id="MobiDB-lite"/>
    </source>
</evidence>
<feature type="region of interest" description="Disordered" evidence="1">
    <location>
        <begin position="207"/>
        <end position="253"/>
    </location>
</feature>
<gene>
    <name evidence="2" type="ORF">ARALYDRAFT_338397</name>
</gene>
<name>D7KXR2_ARALL</name>
<feature type="region of interest" description="Disordered" evidence="1">
    <location>
        <begin position="1"/>
        <end position="43"/>
    </location>
</feature>
<keyword evidence="3" id="KW-1185">Reference proteome</keyword>
<dbReference type="HOGENOM" id="CLU_086789_0_0_1"/>
<accession>D7KXR2</accession>
<dbReference type="Gramene" id="fgenesh1_pg.C_scaffold_2000496">
    <property type="protein sequence ID" value="fgenesh1_pg.C_scaffold_2000496"/>
    <property type="gene ID" value="fgenesh1_pg.C_scaffold_2000496"/>
</dbReference>
<dbReference type="EMBL" id="GL348714">
    <property type="protein sequence ID" value="EFH64439.1"/>
    <property type="molecule type" value="Genomic_DNA"/>
</dbReference>
<dbReference type="Proteomes" id="UP000008694">
    <property type="component" value="Unassembled WGS sequence"/>
</dbReference>
<dbReference type="AlphaFoldDB" id="D7KXR2"/>
<feature type="compositionally biased region" description="Pro residues" evidence="1">
    <location>
        <begin position="20"/>
        <end position="34"/>
    </location>
</feature>
<reference evidence="3" key="1">
    <citation type="journal article" date="2011" name="Nat. Genet.">
        <title>The Arabidopsis lyrata genome sequence and the basis of rapid genome size change.</title>
        <authorList>
            <person name="Hu T.T."/>
            <person name="Pattyn P."/>
            <person name="Bakker E.G."/>
            <person name="Cao J."/>
            <person name="Cheng J.-F."/>
            <person name="Clark R.M."/>
            <person name="Fahlgren N."/>
            <person name="Fawcett J.A."/>
            <person name="Grimwood J."/>
            <person name="Gundlach H."/>
            <person name="Haberer G."/>
            <person name="Hollister J.D."/>
            <person name="Ossowski S."/>
            <person name="Ottilar R.P."/>
            <person name="Salamov A.A."/>
            <person name="Schneeberger K."/>
            <person name="Spannagl M."/>
            <person name="Wang X."/>
            <person name="Yang L."/>
            <person name="Nasrallah M.E."/>
            <person name="Bergelson J."/>
            <person name="Carrington J.C."/>
            <person name="Gaut B.S."/>
            <person name="Schmutz J."/>
            <person name="Mayer K.F.X."/>
            <person name="Van de Peer Y."/>
            <person name="Grigoriev I.V."/>
            <person name="Nordborg M."/>
            <person name="Weigel D."/>
            <person name="Guo Y.-L."/>
        </authorList>
    </citation>
    <scope>NUCLEOTIDE SEQUENCE [LARGE SCALE GENOMIC DNA]</scope>
    <source>
        <strain evidence="3">cv. MN47</strain>
    </source>
</reference>
<protein>
    <submittedName>
        <fullName evidence="2">Predicted protein</fullName>
    </submittedName>
</protein>
<evidence type="ECO:0000313" key="3">
    <source>
        <dbReference type="Proteomes" id="UP000008694"/>
    </source>
</evidence>
<feature type="compositionally biased region" description="Polar residues" evidence="1">
    <location>
        <begin position="207"/>
        <end position="230"/>
    </location>
</feature>
<organism evidence="3">
    <name type="scientific">Arabidopsis lyrata subsp. lyrata</name>
    <name type="common">Lyre-leaved rock-cress</name>
    <dbReference type="NCBI Taxonomy" id="81972"/>
    <lineage>
        <taxon>Eukaryota</taxon>
        <taxon>Viridiplantae</taxon>
        <taxon>Streptophyta</taxon>
        <taxon>Embryophyta</taxon>
        <taxon>Tracheophyta</taxon>
        <taxon>Spermatophyta</taxon>
        <taxon>Magnoliopsida</taxon>
        <taxon>eudicotyledons</taxon>
        <taxon>Gunneridae</taxon>
        <taxon>Pentapetalae</taxon>
        <taxon>rosids</taxon>
        <taxon>malvids</taxon>
        <taxon>Brassicales</taxon>
        <taxon>Brassicaceae</taxon>
        <taxon>Camelineae</taxon>
        <taxon>Arabidopsis</taxon>
    </lineage>
</organism>
<proteinExistence type="predicted"/>